<accession>A0A6N4SSE3</accession>
<dbReference type="KEGG" id="chu:CHU_2075"/>
<keyword evidence="1" id="KW-0812">Transmembrane</keyword>
<feature type="transmembrane region" description="Helical" evidence="1">
    <location>
        <begin position="34"/>
        <end position="51"/>
    </location>
</feature>
<evidence type="ECO:0000256" key="1">
    <source>
        <dbReference type="SAM" id="Phobius"/>
    </source>
</evidence>
<keyword evidence="3" id="KW-1185">Reference proteome</keyword>
<reference evidence="2 3" key="1">
    <citation type="journal article" date="2007" name="Appl. Environ. Microbiol.">
        <title>Genome sequence of the cellulolytic gliding bacterium Cytophaga hutchinsonii.</title>
        <authorList>
            <person name="Xie G."/>
            <person name="Bruce D.C."/>
            <person name="Challacombe J.F."/>
            <person name="Chertkov O."/>
            <person name="Detter J.C."/>
            <person name="Gilna P."/>
            <person name="Han C.S."/>
            <person name="Lucas S."/>
            <person name="Misra M."/>
            <person name="Myers G.L."/>
            <person name="Richardson P."/>
            <person name="Tapia R."/>
            <person name="Thayer N."/>
            <person name="Thompson L.S."/>
            <person name="Brettin T.S."/>
            <person name="Henrissat B."/>
            <person name="Wilson D.B."/>
            <person name="McBride M.J."/>
        </authorList>
    </citation>
    <scope>NUCLEOTIDE SEQUENCE [LARGE SCALE GENOMIC DNA]</scope>
    <source>
        <strain evidence="3">ATCC 33406 / DSM 1761 / CIP 103989 / NBRC 15051 / NCIMB 9469 / D465</strain>
    </source>
</reference>
<sequence length="52" mass="5990">MFIQVINTMRLYKKGYVRLHRFVREAGNTITSPPVYTVAIIFTAIISVIYLA</sequence>
<proteinExistence type="predicted"/>
<name>A0A6N4SSE3_CYTH3</name>
<keyword evidence="1" id="KW-0472">Membrane</keyword>
<organism evidence="2 3">
    <name type="scientific">Cytophaga hutchinsonii (strain ATCC 33406 / DSM 1761 / CIP 103989 / NBRC 15051 / NCIMB 9469 / D465)</name>
    <dbReference type="NCBI Taxonomy" id="269798"/>
    <lineage>
        <taxon>Bacteria</taxon>
        <taxon>Pseudomonadati</taxon>
        <taxon>Bacteroidota</taxon>
        <taxon>Cytophagia</taxon>
        <taxon>Cytophagales</taxon>
        <taxon>Cytophagaceae</taxon>
        <taxon>Cytophaga</taxon>
    </lineage>
</organism>
<dbReference type="Proteomes" id="UP000001822">
    <property type="component" value="Chromosome"/>
</dbReference>
<evidence type="ECO:0000313" key="3">
    <source>
        <dbReference type="Proteomes" id="UP000001822"/>
    </source>
</evidence>
<protein>
    <submittedName>
        <fullName evidence="2">Uncharacterized protein</fullName>
    </submittedName>
</protein>
<gene>
    <name evidence="2" type="ordered locus">CHU_2075</name>
</gene>
<keyword evidence="1" id="KW-1133">Transmembrane helix</keyword>
<dbReference type="EMBL" id="CP000383">
    <property type="protein sequence ID" value="ABG59338.1"/>
    <property type="molecule type" value="Genomic_DNA"/>
</dbReference>
<evidence type="ECO:0000313" key="2">
    <source>
        <dbReference type="EMBL" id="ABG59338.1"/>
    </source>
</evidence>
<dbReference type="AlphaFoldDB" id="A0A6N4SSE3"/>